<organism evidence="1 2">
    <name type="scientific">Clostridium tagluense</name>
    <dbReference type="NCBI Taxonomy" id="360422"/>
    <lineage>
        <taxon>Bacteria</taxon>
        <taxon>Bacillati</taxon>
        <taxon>Bacillota</taxon>
        <taxon>Clostridia</taxon>
        <taxon>Eubacteriales</taxon>
        <taxon>Clostridiaceae</taxon>
        <taxon>Clostridium</taxon>
    </lineage>
</organism>
<evidence type="ECO:0000313" key="2">
    <source>
        <dbReference type="Proteomes" id="UP000287872"/>
    </source>
</evidence>
<evidence type="ECO:0000313" key="1">
    <source>
        <dbReference type="EMBL" id="GCD12293.1"/>
    </source>
</evidence>
<accession>A0A401URX3</accession>
<comment type="caution">
    <text evidence="1">The sequence shown here is derived from an EMBL/GenBank/DDBJ whole genome shotgun (WGS) entry which is preliminary data.</text>
</comment>
<sequence length="71" mass="8233">MKNFASVEKIGLRDKGTKKLIVVYPFKPQGTDAEIDKTVKDWYYKQSCSAEDEILTSYVDFLTENEIKTHK</sequence>
<dbReference type="GeneID" id="77242686"/>
<name>A0A401URX3_9CLOT</name>
<dbReference type="RefSeq" id="WP_125004869.1">
    <property type="nucleotide sequence ID" value="NZ_BHYK01000030.1"/>
</dbReference>
<dbReference type="AlphaFoldDB" id="A0A401URX3"/>
<dbReference type="OrthoDB" id="1799049at2"/>
<dbReference type="Proteomes" id="UP000287872">
    <property type="component" value="Unassembled WGS sequence"/>
</dbReference>
<dbReference type="EMBL" id="BHYK01000030">
    <property type="protein sequence ID" value="GCD12293.1"/>
    <property type="molecule type" value="Genomic_DNA"/>
</dbReference>
<proteinExistence type="predicted"/>
<reference evidence="1 2" key="1">
    <citation type="submission" date="2018-11" db="EMBL/GenBank/DDBJ databases">
        <title>Genome sequencing and assembly of Clostridium tagluense strain A121.</title>
        <authorList>
            <person name="Murakami T."/>
            <person name="Segawa T."/>
            <person name="Shcherbakova V.A."/>
            <person name="Mori H."/>
            <person name="Yoshimura Y."/>
        </authorList>
    </citation>
    <scope>NUCLEOTIDE SEQUENCE [LARGE SCALE GENOMIC DNA]</scope>
    <source>
        <strain evidence="1 2">A121</strain>
    </source>
</reference>
<gene>
    <name evidence="1" type="ORF">Ctaglu_39160</name>
</gene>
<protein>
    <submittedName>
        <fullName evidence="1">Uncharacterized protein</fullName>
    </submittedName>
</protein>
<keyword evidence="2" id="KW-1185">Reference proteome</keyword>